<keyword evidence="1" id="KW-0812">Transmembrane</keyword>
<proteinExistence type="predicted"/>
<keyword evidence="1" id="KW-1133">Transmembrane helix</keyword>
<gene>
    <name evidence="2" type="ORF">FEM03_17540</name>
</gene>
<evidence type="ECO:0000313" key="3">
    <source>
        <dbReference type="Proteomes" id="UP000306196"/>
    </source>
</evidence>
<feature type="transmembrane region" description="Helical" evidence="1">
    <location>
        <begin position="59"/>
        <end position="76"/>
    </location>
</feature>
<keyword evidence="1" id="KW-0472">Membrane</keyword>
<dbReference type="RefSeq" id="WP_138087588.1">
    <property type="nucleotide sequence ID" value="NZ_VAUV01000013.1"/>
</dbReference>
<comment type="caution">
    <text evidence="2">The sequence shown here is derived from an EMBL/GenBank/DDBJ whole genome shotgun (WGS) entry which is preliminary data.</text>
</comment>
<evidence type="ECO:0000256" key="1">
    <source>
        <dbReference type="SAM" id="Phobius"/>
    </source>
</evidence>
<dbReference type="Proteomes" id="UP000306196">
    <property type="component" value="Unassembled WGS sequence"/>
</dbReference>
<evidence type="ECO:0000313" key="2">
    <source>
        <dbReference type="EMBL" id="TLD69446.1"/>
    </source>
</evidence>
<accession>A0A5R8KAX1</accession>
<feature type="transmembrane region" description="Helical" evidence="1">
    <location>
        <begin position="6"/>
        <end position="26"/>
    </location>
</feature>
<keyword evidence="3" id="KW-1185">Reference proteome</keyword>
<name>A0A5R8KAX1_9BACT</name>
<protein>
    <submittedName>
        <fullName evidence="2">Uncharacterized protein</fullName>
    </submittedName>
</protein>
<organism evidence="2 3">
    <name type="scientific">Phragmitibacter flavus</name>
    <dbReference type="NCBI Taxonomy" id="2576071"/>
    <lineage>
        <taxon>Bacteria</taxon>
        <taxon>Pseudomonadati</taxon>
        <taxon>Verrucomicrobiota</taxon>
        <taxon>Verrucomicrobiia</taxon>
        <taxon>Verrucomicrobiales</taxon>
        <taxon>Verrucomicrobiaceae</taxon>
        <taxon>Phragmitibacter</taxon>
    </lineage>
</organism>
<dbReference type="EMBL" id="VAUV01000013">
    <property type="protein sequence ID" value="TLD69446.1"/>
    <property type="molecule type" value="Genomic_DNA"/>
</dbReference>
<sequence length="77" mass="8803">MPDPASILIKAVYYVGHAVVSFFELIKTGQDRLSENSRVGESPMDQESRACVQNIIDHWHWMSLTLIVIAALLAWFW</sequence>
<dbReference type="AlphaFoldDB" id="A0A5R8KAX1"/>
<reference evidence="2 3" key="1">
    <citation type="submission" date="2019-05" db="EMBL/GenBank/DDBJ databases">
        <title>Verrucobacter flavum gen. nov., sp. nov. a new member of the family Verrucomicrobiaceae.</title>
        <authorList>
            <person name="Szuroczki S."/>
            <person name="Abbaszade G."/>
            <person name="Szabo A."/>
            <person name="Felfoldi T."/>
            <person name="Schumann P."/>
            <person name="Boka K."/>
            <person name="Keki Z."/>
            <person name="Toumi M."/>
            <person name="Toth E."/>
        </authorList>
    </citation>
    <scope>NUCLEOTIDE SEQUENCE [LARGE SCALE GENOMIC DNA]</scope>
    <source>
        <strain evidence="2 3">MG-N-17</strain>
    </source>
</reference>